<sequence>MTRCLEIAPERIGRWLDGFAERHDGARLTEEGAVVRAEGGDGAVAVGTSFPHDPLGVVLLRRGGYAVGLARDGRLTAHKCGTRYVQSRTAAGGWSQQRFARRRGNQADELVRAVSDHVLRLLPAGAGLRGMVVGGDRALVRDVLADPRLGHLVDLPRRELYDVPDPRLAVLQEAVRRGRAVWVDLDEPDTSG</sequence>
<dbReference type="NCBIfam" id="NF041024">
    <property type="entry name" value="acVLRF1_NCBI"/>
    <property type="match status" value="1"/>
</dbReference>
<dbReference type="Gene3D" id="3.30.420.60">
    <property type="entry name" value="eRF1 domain 2"/>
    <property type="match status" value="1"/>
</dbReference>
<dbReference type="InterPro" id="IPR040783">
    <property type="entry name" value="VLRF1"/>
</dbReference>
<accession>A0A1H9X0K2</accession>
<dbReference type="OrthoDB" id="3728778at2"/>
<dbReference type="Pfam" id="PF18859">
    <property type="entry name" value="acVLRF1"/>
    <property type="match status" value="1"/>
</dbReference>
<name>A0A1H9X0K2_9MICO</name>
<dbReference type="Proteomes" id="UP000199019">
    <property type="component" value="Unassembled WGS sequence"/>
</dbReference>
<organism evidence="2 3">
    <name type="scientific">Pedococcus cremeus</name>
    <dbReference type="NCBI Taxonomy" id="587636"/>
    <lineage>
        <taxon>Bacteria</taxon>
        <taxon>Bacillati</taxon>
        <taxon>Actinomycetota</taxon>
        <taxon>Actinomycetes</taxon>
        <taxon>Micrococcales</taxon>
        <taxon>Intrasporangiaceae</taxon>
        <taxon>Pedococcus</taxon>
    </lineage>
</organism>
<evidence type="ECO:0000259" key="1">
    <source>
        <dbReference type="Pfam" id="PF18859"/>
    </source>
</evidence>
<feature type="domain" description="Actinobacteria/chloroflexi VLRF1 release factor" evidence="1">
    <location>
        <begin position="54"/>
        <end position="183"/>
    </location>
</feature>
<evidence type="ECO:0000313" key="2">
    <source>
        <dbReference type="EMBL" id="SES39183.1"/>
    </source>
</evidence>
<dbReference type="InterPro" id="IPR042226">
    <property type="entry name" value="eFR1_2_sf"/>
</dbReference>
<proteinExistence type="predicted"/>
<reference evidence="3" key="1">
    <citation type="submission" date="2016-10" db="EMBL/GenBank/DDBJ databases">
        <authorList>
            <person name="Varghese N."/>
            <person name="Submissions S."/>
        </authorList>
    </citation>
    <scope>NUCLEOTIDE SEQUENCE [LARGE SCALE GENOMIC DNA]</scope>
    <source>
        <strain evidence="3">CGMCC 1.6963</strain>
    </source>
</reference>
<dbReference type="SUPFAM" id="SSF53137">
    <property type="entry name" value="Translational machinery components"/>
    <property type="match status" value="1"/>
</dbReference>
<protein>
    <recommendedName>
        <fullName evidence="1">Actinobacteria/chloroflexi VLRF1 release factor domain-containing protein</fullName>
    </recommendedName>
</protein>
<dbReference type="AlphaFoldDB" id="A0A1H9X0K2"/>
<gene>
    <name evidence="2" type="ORF">SAMN05216199_3253</name>
</gene>
<dbReference type="EMBL" id="FOHB01000006">
    <property type="protein sequence ID" value="SES39183.1"/>
    <property type="molecule type" value="Genomic_DNA"/>
</dbReference>
<dbReference type="STRING" id="587636.SAMN05216199_3253"/>
<dbReference type="RefSeq" id="WP_091760403.1">
    <property type="nucleotide sequence ID" value="NZ_FOHB01000006.1"/>
</dbReference>
<keyword evidence="3" id="KW-1185">Reference proteome</keyword>
<evidence type="ECO:0000313" key="3">
    <source>
        <dbReference type="Proteomes" id="UP000199019"/>
    </source>
</evidence>